<comment type="similarity">
    <text evidence="1">Belongs to the AAR2 family.</text>
</comment>
<dbReference type="InterPro" id="IPR038514">
    <property type="entry name" value="AAR2_C_sf"/>
</dbReference>
<dbReference type="Pfam" id="PF20981">
    <property type="entry name" value="AAR2_1st"/>
    <property type="match status" value="1"/>
</dbReference>
<dbReference type="InterPro" id="IPR033647">
    <property type="entry name" value="Aar2_N"/>
</dbReference>
<reference evidence="6" key="1">
    <citation type="journal article" date="2020" name="Stud. Mycol.">
        <title>101 Dothideomycetes genomes: a test case for predicting lifestyles and emergence of pathogens.</title>
        <authorList>
            <person name="Haridas S."/>
            <person name="Albert R."/>
            <person name="Binder M."/>
            <person name="Bloem J."/>
            <person name="Labutti K."/>
            <person name="Salamov A."/>
            <person name="Andreopoulos B."/>
            <person name="Baker S."/>
            <person name="Barry K."/>
            <person name="Bills G."/>
            <person name="Bluhm B."/>
            <person name="Cannon C."/>
            <person name="Castanera R."/>
            <person name="Culley D."/>
            <person name="Daum C."/>
            <person name="Ezra D."/>
            <person name="Gonzalez J."/>
            <person name="Henrissat B."/>
            <person name="Kuo A."/>
            <person name="Liang C."/>
            <person name="Lipzen A."/>
            <person name="Lutzoni F."/>
            <person name="Magnuson J."/>
            <person name="Mondo S."/>
            <person name="Nolan M."/>
            <person name="Ohm R."/>
            <person name="Pangilinan J."/>
            <person name="Park H.-J."/>
            <person name="Ramirez L."/>
            <person name="Alfaro M."/>
            <person name="Sun H."/>
            <person name="Tritt A."/>
            <person name="Yoshinaga Y."/>
            <person name="Zwiers L.-H."/>
            <person name="Turgeon B."/>
            <person name="Goodwin S."/>
            <person name="Spatafora J."/>
            <person name="Crous P."/>
            <person name="Grigoriev I."/>
        </authorList>
    </citation>
    <scope>NUCLEOTIDE SEQUENCE</scope>
    <source>
        <strain evidence="6">CBS 133067</strain>
    </source>
</reference>
<feature type="region of interest" description="Disordered" evidence="2">
    <location>
        <begin position="410"/>
        <end position="443"/>
    </location>
</feature>
<dbReference type="Pfam" id="PF05282">
    <property type="entry name" value="AAR2"/>
    <property type="match status" value="1"/>
</dbReference>
<evidence type="ECO:0000259" key="4">
    <source>
        <dbReference type="Pfam" id="PF05282"/>
    </source>
</evidence>
<keyword evidence="3" id="KW-0732">Signal</keyword>
<feature type="domain" description="AAR2 C-terminal" evidence="4">
    <location>
        <begin position="202"/>
        <end position="366"/>
    </location>
</feature>
<dbReference type="CDD" id="cd13777">
    <property type="entry name" value="Aar2_N"/>
    <property type="match status" value="1"/>
</dbReference>
<dbReference type="Gene3D" id="1.25.40.550">
    <property type="entry name" value="Aar2, C-terminal domain-like"/>
    <property type="match status" value="1"/>
</dbReference>
<organism evidence="6 7">
    <name type="scientific">Rhizodiscina lignyota</name>
    <dbReference type="NCBI Taxonomy" id="1504668"/>
    <lineage>
        <taxon>Eukaryota</taxon>
        <taxon>Fungi</taxon>
        <taxon>Dikarya</taxon>
        <taxon>Ascomycota</taxon>
        <taxon>Pezizomycotina</taxon>
        <taxon>Dothideomycetes</taxon>
        <taxon>Pleosporomycetidae</taxon>
        <taxon>Aulographales</taxon>
        <taxon>Rhizodiscinaceae</taxon>
        <taxon>Rhizodiscina</taxon>
    </lineage>
</organism>
<protein>
    <submittedName>
        <fullName evidence="6">Uncharacterized protein</fullName>
    </submittedName>
</protein>
<keyword evidence="7" id="KW-1185">Reference proteome</keyword>
<dbReference type="InterPro" id="IPR038516">
    <property type="entry name" value="AAR2_N_sf"/>
</dbReference>
<dbReference type="Gene3D" id="2.60.34.20">
    <property type="match status" value="1"/>
</dbReference>
<proteinExistence type="inferred from homology"/>
<evidence type="ECO:0000313" key="7">
    <source>
        <dbReference type="Proteomes" id="UP000799772"/>
    </source>
</evidence>
<name>A0A9P4IGJ0_9PEZI</name>
<evidence type="ECO:0000256" key="3">
    <source>
        <dbReference type="SAM" id="SignalP"/>
    </source>
</evidence>
<evidence type="ECO:0000313" key="6">
    <source>
        <dbReference type="EMBL" id="KAF2098072.1"/>
    </source>
</evidence>
<evidence type="ECO:0000256" key="2">
    <source>
        <dbReference type="SAM" id="MobiDB-lite"/>
    </source>
</evidence>
<accession>A0A9P4IGJ0</accession>
<dbReference type="Proteomes" id="UP000799772">
    <property type="component" value="Unassembled WGS sequence"/>
</dbReference>
<feature type="domain" description="AAR2 N-terminal" evidence="5">
    <location>
        <begin position="6"/>
        <end position="163"/>
    </location>
</feature>
<gene>
    <name evidence="6" type="ORF">NA57DRAFT_66526</name>
</gene>
<dbReference type="InterPro" id="IPR007946">
    <property type="entry name" value="AAR2"/>
</dbReference>
<dbReference type="CDD" id="cd13778">
    <property type="entry name" value="Aar2_C"/>
    <property type="match status" value="1"/>
</dbReference>
<evidence type="ECO:0000256" key="1">
    <source>
        <dbReference type="ARBA" id="ARBA00006281"/>
    </source>
</evidence>
<sequence length="443" mass="50149">MATTPTATVLLLDLPQAALAGIDLLSFTTTPKFQGVRGLPPGWHFVFTSTNSSLSIRHGVWFRVQGTREGPPEIFVKKWDAAREELDDETDQAEVLRWRGNLGSIWRERLTPYRQTVPQPAGVDDLSKQSPTVAEEHEDLDEGFDWAKLTSHITDLLLSRITGQARDHWSLTTGSSAKRDLDNIPGLSSVEDEIASEKELGFLPIDLKRTWRAEATGRERTEAARDRSWALGDIVERCCSKQYGVMEVLGELQFCFLMILTLNNYSCLEQWKRILQLVFTCTDAVKRWPEFFVAFLATLRLQLQHCQDVEGGLIDLSGEGATLLKSLLRRFKRGLDEISGKEKSEVMDELEDLEDYLRTQHGWQLNDSFVKHGMLELEDGERVEMDFGEDDEDEETGEYAPVIVNMSQVGDVEGSHKVAKGRLSDSASDEEDEQELDDMDARY</sequence>
<dbReference type="InterPro" id="IPR033648">
    <property type="entry name" value="AAR2_C"/>
</dbReference>
<evidence type="ECO:0000259" key="5">
    <source>
        <dbReference type="Pfam" id="PF20981"/>
    </source>
</evidence>
<comment type="caution">
    <text evidence="6">The sequence shown here is derived from an EMBL/GenBank/DDBJ whole genome shotgun (WGS) entry which is preliminary data.</text>
</comment>
<dbReference type="OrthoDB" id="201752at2759"/>
<feature type="chain" id="PRO_5040330112" evidence="3">
    <location>
        <begin position="21"/>
        <end position="443"/>
    </location>
</feature>
<dbReference type="AlphaFoldDB" id="A0A9P4IGJ0"/>
<dbReference type="EMBL" id="ML978127">
    <property type="protein sequence ID" value="KAF2098072.1"/>
    <property type="molecule type" value="Genomic_DNA"/>
</dbReference>
<dbReference type="GO" id="GO:0000244">
    <property type="term" value="P:spliceosomal tri-snRNP complex assembly"/>
    <property type="evidence" value="ECO:0007669"/>
    <property type="project" value="TreeGrafter"/>
</dbReference>
<feature type="compositionally biased region" description="Acidic residues" evidence="2">
    <location>
        <begin position="427"/>
        <end position="443"/>
    </location>
</feature>
<dbReference type="PANTHER" id="PTHR12689:SF4">
    <property type="entry name" value="PROTEIN AAR2 HOMOLOG"/>
    <property type="match status" value="1"/>
</dbReference>
<feature type="signal peptide" evidence="3">
    <location>
        <begin position="1"/>
        <end position="20"/>
    </location>
</feature>
<dbReference type="PANTHER" id="PTHR12689">
    <property type="entry name" value="A1 CISTRON SPLICING FACTOR AAR2-RELATED"/>
    <property type="match status" value="1"/>
</dbReference>